<evidence type="ECO:0000313" key="2">
    <source>
        <dbReference type="WBParaSite" id="MBELARI_LOCUS19461"/>
    </source>
</evidence>
<reference evidence="2" key="1">
    <citation type="submission" date="2024-02" db="UniProtKB">
        <authorList>
            <consortium name="WormBaseParasite"/>
        </authorList>
    </citation>
    <scope>IDENTIFICATION</scope>
</reference>
<proteinExistence type="predicted"/>
<dbReference type="AlphaFoldDB" id="A0AAF3EZ23"/>
<keyword evidence="1" id="KW-1185">Reference proteome</keyword>
<protein>
    <submittedName>
        <fullName evidence="2">Uncharacterized protein</fullName>
    </submittedName>
</protein>
<dbReference type="Proteomes" id="UP000887575">
    <property type="component" value="Unassembled WGS sequence"/>
</dbReference>
<name>A0AAF3EZ23_9BILA</name>
<dbReference type="WBParaSite" id="MBELARI_LOCUS19461">
    <property type="protein sequence ID" value="MBELARI_LOCUS19461"/>
    <property type="gene ID" value="MBELARI_LOCUS19461"/>
</dbReference>
<accession>A0AAF3EZ23</accession>
<organism evidence="1 2">
    <name type="scientific">Mesorhabditis belari</name>
    <dbReference type="NCBI Taxonomy" id="2138241"/>
    <lineage>
        <taxon>Eukaryota</taxon>
        <taxon>Metazoa</taxon>
        <taxon>Ecdysozoa</taxon>
        <taxon>Nematoda</taxon>
        <taxon>Chromadorea</taxon>
        <taxon>Rhabditida</taxon>
        <taxon>Rhabditina</taxon>
        <taxon>Rhabditomorpha</taxon>
        <taxon>Rhabditoidea</taxon>
        <taxon>Rhabditidae</taxon>
        <taxon>Mesorhabditinae</taxon>
        <taxon>Mesorhabditis</taxon>
    </lineage>
</organism>
<sequence>MEVSGREGIVWPPTTGIISEKFGSKRKEFGLFAGQPQLHFNGTTEGMREWEEPNGLTQLRRIGEGGWQMERF</sequence>
<evidence type="ECO:0000313" key="1">
    <source>
        <dbReference type="Proteomes" id="UP000887575"/>
    </source>
</evidence>